<keyword evidence="2" id="KW-1185">Reference proteome</keyword>
<dbReference type="RefSeq" id="WP_038078493.1">
    <property type="nucleotide sequence ID" value="NZ_JHEG04000001.1"/>
</dbReference>
<gene>
    <name evidence="1" type="ORF">DA73_0400034610</name>
</gene>
<protein>
    <submittedName>
        <fullName evidence="1">Uncharacterized protein</fullName>
    </submittedName>
</protein>
<name>A0A8S9TEK4_9CYAN</name>
<reference evidence="1" key="2">
    <citation type="submission" date="2019-11" db="EMBL/GenBank/DDBJ databases">
        <title>Improved Assembly of Tolypothrix boutellei genome.</title>
        <authorList>
            <person name="Sarangi A.N."/>
            <person name="Mukherjee M."/>
            <person name="Ghosh S."/>
            <person name="Singh D."/>
            <person name="Das A."/>
            <person name="Kant S."/>
            <person name="Prusty A."/>
            <person name="Tripathy S."/>
        </authorList>
    </citation>
    <scope>NUCLEOTIDE SEQUENCE</scope>
    <source>
        <strain evidence="1">VB521301</strain>
    </source>
</reference>
<comment type="caution">
    <text evidence="1">The sequence shown here is derived from an EMBL/GenBank/DDBJ whole genome shotgun (WGS) entry which is preliminary data.</text>
</comment>
<evidence type="ECO:0000313" key="2">
    <source>
        <dbReference type="Proteomes" id="UP000029738"/>
    </source>
</evidence>
<dbReference type="Proteomes" id="UP000029738">
    <property type="component" value="Unassembled WGS sequence"/>
</dbReference>
<reference evidence="1" key="1">
    <citation type="journal article" date="2015" name="Genome Announc.">
        <title>Draft Genome Sequence of Tolypothrix boutellei Strain VB521301.</title>
        <authorList>
            <person name="Chandrababunaidu M.M."/>
            <person name="Singh D."/>
            <person name="Sen D."/>
            <person name="Bhan S."/>
            <person name="Das S."/>
            <person name="Gupta A."/>
            <person name="Adhikary S.P."/>
            <person name="Tripathy S."/>
        </authorList>
    </citation>
    <scope>NUCLEOTIDE SEQUENCE</scope>
    <source>
        <strain evidence="1">VB521301</strain>
    </source>
</reference>
<proteinExistence type="predicted"/>
<evidence type="ECO:0000313" key="1">
    <source>
        <dbReference type="EMBL" id="KAF3890024.1"/>
    </source>
</evidence>
<organism evidence="1 2">
    <name type="scientific">Tolypothrix bouteillei VB521301</name>
    <dbReference type="NCBI Taxonomy" id="1479485"/>
    <lineage>
        <taxon>Bacteria</taxon>
        <taxon>Bacillati</taxon>
        <taxon>Cyanobacteriota</taxon>
        <taxon>Cyanophyceae</taxon>
        <taxon>Nostocales</taxon>
        <taxon>Tolypothrichaceae</taxon>
        <taxon>Tolypothrix</taxon>
    </lineage>
</organism>
<dbReference type="EMBL" id="JHEG04000001">
    <property type="protein sequence ID" value="KAF3890024.1"/>
    <property type="molecule type" value="Genomic_DNA"/>
</dbReference>
<accession>A0A8S9TEK4</accession>
<sequence>MLTSTGLQRLQAAISAVEIAQNNGERFTLDELSARMKVSNKTSSRLWFLSGVDRKTLQLCFSAFNIELHKEDYSSVS</sequence>
<dbReference type="AlphaFoldDB" id="A0A8S9TEK4"/>